<dbReference type="InterPro" id="IPR037045">
    <property type="entry name" value="S8pro/Inhibitor_I9_sf"/>
</dbReference>
<dbReference type="Gene3D" id="3.30.70.80">
    <property type="entry name" value="Peptidase S8 propeptide/proteinase inhibitor I9"/>
    <property type="match status" value="1"/>
</dbReference>
<keyword evidence="3" id="KW-0732">Signal</keyword>
<dbReference type="FunFam" id="3.30.70.80:FF:000002">
    <property type="entry name" value="Subtilisin-like protease SBT5.3"/>
    <property type="match status" value="1"/>
</dbReference>
<dbReference type="Pfam" id="PF00082">
    <property type="entry name" value="Peptidase_S8"/>
    <property type="match status" value="1"/>
</dbReference>
<gene>
    <name evidence="12" type="primary">LOC105055355</name>
</gene>
<evidence type="ECO:0000256" key="5">
    <source>
        <dbReference type="ARBA" id="ARBA00022825"/>
    </source>
</evidence>
<dbReference type="PROSITE" id="PS51892">
    <property type="entry name" value="SUBTILASE"/>
    <property type="match status" value="1"/>
</dbReference>
<dbReference type="AlphaFoldDB" id="A0A6J0PMM7"/>
<feature type="domain" description="Subtilisin-like protease fibronectin type-III" evidence="10">
    <location>
        <begin position="589"/>
        <end position="687"/>
    </location>
</feature>
<dbReference type="InterPro" id="IPR015500">
    <property type="entry name" value="Peptidase_S8_subtilisin-rel"/>
</dbReference>
<dbReference type="InParanoid" id="A0A6J0PMM7"/>
<dbReference type="Gene3D" id="3.40.50.200">
    <property type="entry name" value="Peptidase S8/S53 domain"/>
    <property type="match status" value="1"/>
</dbReference>
<evidence type="ECO:0000313" key="11">
    <source>
        <dbReference type="Proteomes" id="UP000504607"/>
    </source>
</evidence>
<evidence type="ECO:0000259" key="8">
    <source>
        <dbReference type="Pfam" id="PF00082"/>
    </source>
</evidence>
<evidence type="ECO:0000313" key="12">
    <source>
        <dbReference type="RefSeq" id="XP_019708343.1"/>
    </source>
</evidence>
<dbReference type="FunFam" id="3.40.50.200:FF:000006">
    <property type="entry name" value="Subtilisin-like protease SBT1.5"/>
    <property type="match status" value="1"/>
</dbReference>
<dbReference type="InterPro" id="IPR034197">
    <property type="entry name" value="Peptidases_S8_3"/>
</dbReference>
<dbReference type="CDD" id="cd02120">
    <property type="entry name" value="PA_subtilisin_like"/>
    <property type="match status" value="1"/>
</dbReference>
<dbReference type="InterPro" id="IPR000209">
    <property type="entry name" value="Peptidase_S8/S53_dom"/>
</dbReference>
<dbReference type="PRINTS" id="PR00723">
    <property type="entry name" value="SUBTILISIN"/>
</dbReference>
<feature type="domain" description="Peptidase S8/S53" evidence="8">
    <location>
        <begin position="102"/>
        <end position="534"/>
    </location>
</feature>
<dbReference type="InterPro" id="IPR023828">
    <property type="entry name" value="Peptidase_S8_Ser-AS"/>
</dbReference>
<dbReference type="PANTHER" id="PTHR10795">
    <property type="entry name" value="PROPROTEIN CONVERTASE SUBTILISIN/KEXIN"/>
    <property type="match status" value="1"/>
</dbReference>
<dbReference type="GO" id="GO:0006508">
    <property type="term" value="P:proteolysis"/>
    <property type="evidence" value="ECO:0007669"/>
    <property type="project" value="UniProtKB-KW"/>
</dbReference>
<dbReference type="Pfam" id="PF17766">
    <property type="entry name" value="fn3_6"/>
    <property type="match status" value="1"/>
</dbReference>
<keyword evidence="5 7" id="KW-0720">Serine protease</keyword>
<proteinExistence type="inferred from homology"/>
<dbReference type="SUPFAM" id="SSF52743">
    <property type="entry name" value="Subtilisin-like"/>
    <property type="match status" value="1"/>
</dbReference>
<reference evidence="12" key="1">
    <citation type="submission" date="2025-08" db="UniProtKB">
        <authorList>
            <consortium name="RefSeq"/>
        </authorList>
    </citation>
    <scope>IDENTIFICATION</scope>
</reference>
<keyword evidence="2 7" id="KW-0645">Protease</keyword>
<keyword evidence="11" id="KW-1185">Reference proteome</keyword>
<dbReference type="PROSITE" id="PS00138">
    <property type="entry name" value="SUBTILASE_SER"/>
    <property type="match status" value="1"/>
</dbReference>
<evidence type="ECO:0000256" key="3">
    <source>
        <dbReference type="ARBA" id="ARBA00022729"/>
    </source>
</evidence>
<feature type="active site" description="Charge relay system" evidence="6 7">
    <location>
        <position position="170"/>
    </location>
</feature>
<feature type="domain" description="Inhibitor I9" evidence="9">
    <location>
        <begin position="3"/>
        <end position="80"/>
    </location>
</feature>
<evidence type="ECO:0000256" key="7">
    <source>
        <dbReference type="PROSITE-ProRule" id="PRU01240"/>
    </source>
</evidence>
<dbReference type="Gene3D" id="3.50.30.30">
    <property type="match status" value="1"/>
</dbReference>
<dbReference type="OrthoDB" id="206201at2759"/>
<protein>
    <submittedName>
        <fullName evidence="12">Subtilisin-like protease SBT4.3</fullName>
    </submittedName>
</protein>
<dbReference type="InterPro" id="IPR041469">
    <property type="entry name" value="Subtilisin-like_FN3"/>
</dbReference>
<feature type="active site" description="Charge relay system" evidence="6 7">
    <location>
        <position position="110"/>
    </location>
</feature>
<dbReference type="InterPro" id="IPR010259">
    <property type="entry name" value="S8pro/Inhibitor_I9"/>
</dbReference>
<dbReference type="KEGG" id="egu:105055355"/>
<keyword evidence="4 7" id="KW-0378">Hydrolase</keyword>
<evidence type="ECO:0000256" key="6">
    <source>
        <dbReference type="PIRSR" id="PIRSR615500-1"/>
    </source>
</evidence>
<organism evidence="11 12">
    <name type="scientific">Elaeis guineensis var. tenera</name>
    <name type="common">Oil palm</name>
    <dbReference type="NCBI Taxonomy" id="51953"/>
    <lineage>
        <taxon>Eukaryota</taxon>
        <taxon>Viridiplantae</taxon>
        <taxon>Streptophyta</taxon>
        <taxon>Embryophyta</taxon>
        <taxon>Tracheophyta</taxon>
        <taxon>Spermatophyta</taxon>
        <taxon>Magnoliopsida</taxon>
        <taxon>Liliopsida</taxon>
        <taxon>Arecaceae</taxon>
        <taxon>Arecoideae</taxon>
        <taxon>Cocoseae</taxon>
        <taxon>Elaeidinae</taxon>
        <taxon>Elaeis</taxon>
    </lineage>
</organism>
<dbReference type="Gene3D" id="2.60.40.2310">
    <property type="match status" value="1"/>
</dbReference>
<evidence type="ECO:0000256" key="2">
    <source>
        <dbReference type="ARBA" id="ARBA00022670"/>
    </source>
</evidence>
<feature type="active site" description="Charge relay system" evidence="6 7">
    <location>
        <position position="483"/>
    </location>
</feature>
<comment type="similarity">
    <text evidence="1 7">Belongs to the peptidase S8 family.</text>
</comment>
<evidence type="ECO:0000256" key="1">
    <source>
        <dbReference type="ARBA" id="ARBA00011073"/>
    </source>
</evidence>
<dbReference type="Proteomes" id="UP000504607">
    <property type="component" value="Chromosome 1"/>
</dbReference>
<dbReference type="InterPro" id="IPR036852">
    <property type="entry name" value="Peptidase_S8/S53_dom_sf"/>
</dbReference>
<evidence type="ECO:0000259" key="10">
    <source>
        <dbReference type="Pfam" id="PF17766"/>
    </source>
</evidence>
<dbReference type="RefSeq" id="XP_019708343.1">
    <property type="nucleotide sequence ID" value="XM_019852784.1"/>
</dbReference>
<evidence type="ECO:0000256" key="4">
    <source>
        <dbReference type="ARBA" id="ARBA00022801"/>
    </source>
</evidence>
<evidence type="ECO:0000259" key="9">
    <source>
        <dbReference type="Pfam" id="PF05922"/>
    </source>
</evidence>
<accession>A0A6J0PMM7</accession>
<dbReference type="GeneID" id="105055355"/>
<sequence>MQVYIIYMGDQHLEDYSAESLHLNLLNQVLESSSAHECLVYSYKRSFNGFAAKLTAEEQKKLAGMGGIVSVFPSRTLKLHTTRSWDFLGFSETPKRNLALERDIIVGMIDSGIWPESESFSDEGFGPPPKRWKGACVNFTCNNKIIGARYYVAPNSTTEDELSPRDFLGHGSHTASTVAGRAVRNASLYGLAPGTARGAVPSARLAAYRVCVGDGDCSSHDVLAAFDDAIADGVDIISISMGFGYAYDYFEDPIAIGSFHAMKKGILTSASAGNFGRQGSVENVAPWTMVVAASSIDRHIIDKLVLGNNETIVGASINTFPTEKRFFPFTYNGNIDDCDADVLNKSLVSGKIILCDSAVDGTGPLLAGAKGAVMLDESDDAFAYPLPALVVSPTERQKLIDYSNNARNPVANIHKSEAVFDPKAPVVASFSSRGPSHLTPDILKPDISAPGVNILAAWSPKAKLSDSKYDTRSVKYNIISGTSMACPHVTGAAAYVKSFHPKWSPAALMSALITTASPMNPSDDSDAELAYGAGQVNPRKARSPGLVYDATARDYAEMLCNQGYNTSMIRLITGDKITCPKVANGSPRDLNYPSMAAYVQTDKSFQVHFPRIVTNVGRSNSTYTARINSGSKFNVTVNPRVLSFAKLYEKQKFVVTVSGEPLSSDSIVSASIVWSDGKHHVRSPICVHTVYI</sequence>
<name>A0A6J0PMM7_ELAGV</name>
<dbReference type="GO" id="GO:0004252">
    <property type="term" value="F:serine-type endopeptidase activity"/>
    <property type="evidence" value="ECO:0007669"/>
    <property type="project" value="UniProtKB-UniRule"/>
</dbReference>
<dbReference type="Pfam" id="PF05922">
    <property type="entry name" value="Inhibitor_I9"/>
    <property type="match status" value="1"/>
</dbReference>
<dbReference type="FunFam" id="2.60.40.2310:FF:000001">
    <property type="entry name" value="Subtilisin-like protease SBT1.5"/>
    <property type="match status" value="1"/>
</dbReference>
<dbReference type="CDD" id="cd04852">
    <property type="entry name" value="Peptidases_S8_3"/>
    <property type="match status" value="1"/>
</dbReference>
<dbReference type="InterPro" id="IPR045051">
    <property type="entry name" value="SBT"/>
</dbReference>